<dbReference type="Proteomes" id="UP000193335">
    <property type="component" value="Unassembled WGS sequence"/>
</dbReference>
<sequence length="370" mass="40804">MTLHALDQSADDQAAADAFAHDWAEKARERRAKLKYPVRTIQELSFLPKPKNWLVKGLLAQGETSAWIAPPGGMKSALMAELTMCVANQQPWHGRKVDHCFGVMYFALERSDLVHRRLMAHCLRMELSPDDREQMPIMVCPAMVDLTAADCVPQVMRSINELGHEYGVGPALLIFDTFAKLIAAGGGDEDKAKDQGRVFANIQRIKDACHGPHVALVGHTGKDETRGSRGSNAFLGDVDVMVTISGAEIKTATVVKANDMAEGPLFSFKSIVHEFGLDEDGDPITVNIVSPEEVDTTAAKPSEPRLTENQRVMFRLVHDAGPAGIATEDWSNQARAIGIEKKQRQYELRMALKDKGLVREYNGRWFVSNG</sequence>
<dbReference type="Gene3D" id="3.40.50.300">
    <property type="entry name" value="P-loop containing nucleotide triphosphate hydrolases"/>
    <property type="match status" value="1"/>
</dbReference>
<proteinExistence type="predicted"/>
<dbReference type="Pfam" id="PF13481">
    <property type="entry name" value="AAA_25"/>
    <property type="match status" value="1"/>
</dbReference>
<dbReference type="SUPFAM" id="SSF52540">
    <property type="entry name" value="P-loop containing nucleoside triphosphate hydrolases"/>
    <property type="match status" value="1"/>
</dbReference>
<accession>A0A1Y2JAB8</accession>
<organism evidence="1 2">
    <name type="scientific">Bradyrhizobium japonicum</name>
    <dbReference type="NCBI Taxonomy" id="375"/>
    <lineage>
        <taxon>Bacteria</taxon>
        <taxon>Pseudomonadati</taxon>
        <taxon>Pseudomonadota</taxon>
        <taxon>Alphaproteobacteria</taxon>
        <taxon>Hyphomicrobiales</taxon>
        <taxon>Nitrobacteraceae</taxon>
        <taxon>Bradyrhizobium</taxon>
    </lineage>
</organism>
<name>A0A1Y2JAB8_BRAJP</name>
<gene>
    <name evidence="1" type="ORF">BSZ19_46950</name>
</gene>
<dbReference type="AlphaFoldDB" id="A0A1Y2JAB8"/>
<reference evidence="1 2" key="1">
    <citation type="submission" date="2017-03" db="EMBL/GenBank/DDBJ databases">
        <title>Whole genome sequences of fourteen strains of Bradyrhizobium canariense and one strain of Bradyrhizobium japonicum isolated from Lupinus (Papilionoideae: Genisteae) species in Algeria.</title>
        <authorList>
            <person name="Crovadore J."/>
            <person name="Chekireb D."/>
            <person name="Brachmann A."/>
            <person name="Chablais R."/>
            <person name="Cochard B."/>
            <person name="Lefort F."/>
        </authorList>
    </citation>
    <scope>NUCLEOTIDE SEQUENCE [LARGE SCALE GENOMIC DNA]</scope>
    <source>
        <strain evidence="1 2">UBMA197</strain>
    </source>
</reference>
<dbReference type="EMBL" id="NAFL01000286">
    <property type="protein sequence ID" value="OSJ22133.1"/>
    <property type="molecule type" value="Genomic_DNA"/>
</dbReference>
<dbReference type="RefSeq" id="WP_085405423.1">
    <property type="nucleotide sequence ID" value="NZ_NAFL01000286.1"/>
</dbReference>
<evidence type="ECO:0000313" key="2">
    <source>
        <dbReference type="Proteomes" id="UP000193335"/>
    </source>
</evidence>
<evidence type="ECO:0000313" key="1">
    <source>
        <dbReference type="EMBL" id="OSJ22133.1"/>
    </source>
</evidence>
<comment type="caution">
    <text evidence="1">The sequence shown here is derived from an EMBL/GenBank/DDBJ whole genome shotgun (WGS) entry which is preliminary data.</text>
</comment>
<protein>
    <submittedName>
        <fullName evidence="1">Uncharacterized protein</fullName>
    </submittedName>
</protein>
<dbReference type="InterPro" id="IPR027417">
    <property type="entry name" value="P-loop_NTPase"/>
</dbReference>